<dbReference type="InterPro" id="IPR006059">
    <property type="entry name" value="SBP"/>
</dbReference>
<gene>
    <name evidence="5" type="ORF">FTX54_004370</name>
</gene>
<keyword evidence="4" id="KW-0732">Signal</keyword>
<dbReference type="AlphaFoldDB" id="A0A5C7FL93"/>
<evidence type="ECO:0000256" key="4">
    <source>
        <dbReference type="SAM" id="SignalP"/>
    </source>
</evidence>
<proteinExistence type="inferred from homology"/>
<dbReference type="KEGG" id="ahal:FTX54_004370"/>
<dbReference type="Pfam" id="PF01547">
    <property type="entry name" value="SBP_bac_1"/>
    <property type="match status" value="1"/>
</dbReference>
<accession>A0A5C7FL93</accession>
<evidence type="ECO:0000256" key="2">
    <source>
        <dbReference type="ARBA" id="ARBA00022448"/>
    </source>
</evidence>
<dbReference type="OrthoDB" id="9798191at2"/>
<feature type="signal peptide" evidence="4">
    <location>
        <begin position="1"/>
        <end position="19"/>
    </location>
</feature>
<protein>
    <submittedName>
        <fullName evidence="5">Extracellular solute-binding protein</fullName>
    </submittedName>
</protein>
<keyword evidence="2" id="KW-0813">Transport</keyword>
<dbReference type="PANTHER" id="PTHR43649:SF29">
    <property type="entry name" value="OSMOPROTECTIVE COMPOUNDS-BINDING PROTEIN GGTB"/>
    <property type="match status" value="1"/>
</dbReference>
<feature type="chain" id="PRO_5044096870" evidence="4">
    <location>
        <begin position="20"/>
        <end position="441"/>
    </location>
</feature>
<dbReference type="Proteomes" id="UP000321816">
    <property type="component" value="Chromosome"/>
</dbReference>
<organism evidence="5 6">
    <name type="scientific">Alkalicoccus halolimnae</name>
    <dbReference type="NCBI Taxonomy" id="1667239"/>
    <lineage>
        <taxon>Bacteria</taxon>
        <taxon>Bacillati</taxon>
        <taxon>Bacillota</taxon>
        <taxon>Bacilli</taxon>
        <taxon>Bacillales</taxon>
        <taxon>Bacillaceae</taxon>
        <taxon>Alkalicoccus</taxon>
    </lineage>
</organism>
<dbReference type="InterPro" id="IPR050490">
    <property type="entry name" value="Bact_solute-bd_prot1"/>
</dbReference>
<dbReference type="EMBL" id="CP144914">
    <property type="protein sequence ID" value="WWD80799.1"/>
    <property type="molecule type" value="Genomic_DNA"/>
</dbReference>
<evidence type="ECO:0000313" key="5">
    <source>
        <dbReference type="EMBL" id="WWD80799.1"/>
    </source>
</evidence>
<keyword evidence="6" id="KW-1185">Reference proteome</keyword>
<sequence length="441" mass="49419">MKKYLLGSTLVSVVLIASACGNSSDFEEEGGGNTENENAGENSAEEGDVRTVNHLSNNTISDSEAYILNSLDEEFDGTEFSVETIEQGNIVQQVQLRASSDDLPELFKYEGNQLDDFIDNDLIVNIGEEFEEMGIYEEINPAALSLLESMTDSEELYALPTELNIEGFWYNQEMFDEYGLEEPQTWSEMMEVAQQLTDEGEQAFSAAGGEMWPLTRYINGYVIRYYGVDAMERVENGELSVTDEGFIEAAETVQEMADNGYFGRGVNTIDSDTALDVFLQGNAAMYYSGSWDLGNFSNEERNMIGIDNIGLFNIPEVEGGEGNLNEWSMNTGLSVVMSQNNYDEQMKEWTEHTFSQYGERAMNELGMITGFEIDEIPEDTNDLTRNVIEQINEAEDAALWFEGRFNSEQQSVSENNVQLLIGGDMSAQEYMESLQEALNDE</sequence>
<evidence type="ECO:0000256" key="1">
    <source>
        <dbReference type="ARBA" id="ARBA00008520"/>
    </source>
</evidence>
<dbReference type="RefSeq" id="WP_147803276.1">
    <property type="nucleotide sequence ID" value="NZ_CP144914.1"/>
</dbReference>
<dbReference type="Gene3D" id="3.40.190.10">
    <property type="entry name" value="Periplasmic binding protein-like II"/>
    <property type="match status" value="2"/>
</dbReference>
<dbReference type="PROSITE" id="PS51257">
    <property type="entry name" value="PROKAR_LIPOPROTEIN"/>
    <property type="match status" value="1"/>
</dbReference>
<evidence type="ECO:0000256" key="3">
    <source>
        <dbReference type="SAM" id="MobiDB-lite"/>
    </source>
</evidence>
<dbReference type="SUPFAM" id="SSF53850">
    <property type="entry name" value="Periplasmic binding protein-like II"/>
    <property type="match status" value="1"/>
</dbReference>
<dbReference type="PANTHER" id="PTHR43649">
    <property type="entry name" value="ARABINOSE-BINDING PROTEIN-RELATED"/>
    <property type="match status" value="1"/>
</dbReference>
<evidence type="ECO:0000313" key="6">
    <source>
        <dbReference type="Proteomes" id="UP000321816"/>
    </source>
</evidence>
<feature type="region of interest" description="Disordered" evidence="3">
    <location>
        <begin position="24"/>
        <end position="46"/>
    </location>
</feature>
<name>A0A5C7FL93_9BACI</name>
<comment type="similarity">
    <text evidence="1">Belongs to the bacterial solute-binding protein 1 family.</text>
</comment>
<reference evidence="5 6" key="1">
    <citation type="submission" date="2024-01" db="EMBL/GenBank/DDBJ databases">
        <title>Complete Genome Sequence of Alkalicoccus halolimnae BZ-SZ-XJ29T, a Moderately Halophilic Bacterium Isolated from a Salt Lake.</title>
        <authorList>
            <person name="Zhao B."/>
        </authorList>
    </citation>
    <scope>NUCLEOTIDE SEQUENCE [LARGE SCALE GENOMIC DNA]</scope>
    <source>
        <strain evidence="5 6">BZ-SZ-XJ29</strain>
    </source>
</reference>